<dbReference type="InterPro" id="IPR011528">
    <property type="entry name" value="NERD"/>
</dbReference>
<dbReference type="EMBL" id="QWEG01000001">
    <property type="protein sequence ID" value="RHW43618.1"/>
    <property type="molecule type" value="Genomic_DNA"/>
</dbReference>
<comment type="caution">
    <text evidence="2">The sequence shown here is derived from an EMBL/GenBank/DDBJ whole genome shotgun (WGS) entry which is preliminary data.</text>
</comment>
<dbReference type="AlphaFoldDB" id="A0A417Z1C7"/>
<evidence type="ECO:0000313" key="2">
    <source>
        <dbReference type="EMBL" id="RHW43618.1"/>
    </source>
</evidence>
<feature type="domain" description="NERD" evidence="1">
    <location>
        <begin position="38"/>
        <end position="152"/>
    </location>
</feature>
<protein>
    <submittedName>
        <fullName evidence="2">NERD domain-containing protein</fullName>
    </submittedName>
</protein>
<dbReference type="Pfam" id="PF08378">
    <property type="entry name" value="NERD"/>
    <property type="match status" value="1"/>
</dbReference>
<dbReference type="Proteomes" id="UP000284416">
    <property type="component" value="Unassembled WGS sequence"/>
</dbReference>
<accession>A0A417Z1C7</accession>
<evidence type="ECO:0000313" key="3">
    <source>
        <dbReference type="Proteomes" id="UP000284416"/>
    </source>
</evidence>
<dbReference type="PROSITE" id="PS50965">
    <property type="entry name" value="NERD"/>
    <property type="match status" value="1"/>
</dbReference>
<dbReference type="OrthoDB" id="2164794at2"/>
<name>A0A417Z1C7_9BACI</name>
<evidence type="ECO:0000259" key="1">
    <source>
        <dbReference type="PROSITE" id="PS50965"/>
    </source>
</evidence>
<sequence>MDFYKKRTPSAEMLALRSLYLRMGLADSDRNQYFNLIKGYQGEVLFDGMTKNLTCDCIILNDLLLSFGGNEFQIDTLMIYSALIYLIDVKNFEGDHLYDKEKLYRLGSDYELKNPLNQIQRCETQLHQMLQSLGWKLPIHPSVIFINPDFTLYQTPIDRPFLYRSQLNRFLQKLNQTPSKLTAKHWQLAEKIASLHQTQSKNTKLPAYTYGQLKKGNFCEKCESFSVTVKDRTMVCGTCEHKEPVGAAIMRAVREFGLLFPGERLTTNIIMEWCGIIPSKKCIQNTLGKHLEKCGVGRGSYYVFK</sequence>
<gene>
    <name evidence="2" type="ORF">D1B31_02410</name>
</gene>
<organism evidence="2 3">
    <name type="scientific">Neobacillus notoginsengisoli</name>
    <dbReference type="NCBI Taxonomy" id="1578198"/>
    <lineage>
        <taxon>Bacteria</taxon>
        <taxon>Bacillati</taxon>
        <taxon>Bacillota</taxon>
        <taxon>Bacilli</taxon>
        <taxon>Bacillales</taxon>
        <taxon>Bacillaceae</taxon>
        <taxon>Neobacillus</taxon>
    </lineage>
</organism>
<reference evidence="2 3" key="1">
    <citation type="journal article" date="2017" name="Int. J. Syst. Evol. Microbiol.">
        <title>Bacillus notoginsengisoli sp. nov., a novel bacterium isolated from the rhizosphere of Panax notoginseng.</title>
        <authorList>
            <person name="Zhang M.Y."/>
            <person name="Cheng J."/>
            <person name="Cai Y."/>
            <person name="Zhang T.Y."/>
            <person name="Wu Y.Y."/>
            <person name="Manikprabhu D."/>
            <person name="Li W.J."/>
            <person name="Zhang Y.X."/>
        </authorList>
    </citation>
    <scope>NUCLEOTIDE SEQUENCE [LARGE SCALE GENOMIC DNA]</scope>
    <source>
        <strain evidence="2 3">JCM 30743</strain>
    </source>
</reference>
<proteinExistence type="predicted"/>
<keyword evidence="3" id="KW-1185">Reference proteome</keyword>